<proteinExistence type="predicted"/>
<accession>A0A0K2JI91</accession>
<dbReference type="SUPFAM" id="SSF52540">
    <property type="entry name" value="P-loop containing nucleoside triphosphate hydrolases"/>
    <property type="match status" value="1"/>
</dbReference>
<name>A0A0K2JI91_SPIKU</name>
<gene>
    <name evidence="1" type="ORF">SKUN_001436</name>
</gene>
<dbReference type="EMBL" id="CP010899">
    <property type="protein sequence ID" value="ALA98300.1"/>
    <property type="molecule type" value="Genomic_DNA"/>
</dbReference>
<keyword evidence="2" id="KW-1185">Reference proteome</keyword>
<evidence type="ECO:0000313" key="2">
    <source>
        <dbReference type="Proteomes" id="UP000062963"/>
    </source>
</evidence>
<dbReference type="KEGG" id="skn:SKUN_001436"/>
<dbReference type="AlphaFoldDB" id="A0A0K2JI91"/>
<reference evidence="1 2" key="1">
    <citation type="journal article" date="2015" name="Genome Announc.">
        <title>Complete Genome Sequence of Spiroplasma kunkelii Strain CR2-3x, Causal Agent of Corn Stunt Disease in Zea mays L.</title>
        <authorList>
            <person name="Davis R.E."/>
            <person name="Shao J."/>
            <person name="Dally E.L."/>
            <person name="Zhao Y."/>
            <person name="Gasparich G.E."/>
            <person name="Gaynor B.J."/>
            <person name="Athey J.C."/>
            <person name="Harrison N.A."/>
            <person name="Donofrio N."/>
        </authorList>
    </citation>
    <scope>NUCLEOTIDE SEQUENCE [LARGE SCALE GENOMIC DNA]</scope>
    <source>
        <strain evidence="1 2">CR2-3x</strain>
    </source>
</reference>
<dbReference type="Gene3D" id="3.40.50.300">
    <property type="entry name" value="P-loop containing nucleotide triphosphate hydrolases"/>
    <property type="match status" value="1"/>
</dbReference>
<dbReference type="Proteomes" id="UP000062963">
    <property type="component" value="Chromosome"/>
</dbReference>
<dbReference type="STRING" id="273035.SKUN_001436"/>
<dbReference type="InterPro" id="IPR027417">
    <property type="entry name" value="P-loop_NTPase"/>
</dbReference>
<evidence type="ECO:0000313" key="1">
    <source>
        <dbReference type="EMBL" id="ALA98300.1"/>
    </source>
</evidence>
<protein>
    <submittedName>
        <fullName evidence="1">Uncharacterized protein</fullName>
    </submittedName>
</protein>
<organism evidence="1 2">
    <name type="scientific">Spiroplasma kunkelii CR2-3x</name>
    <dbReference type="NCBI Taxonomy" id="273035"/>
    <lineage>
        <taxon>Bacteria</taxon>
        <taxon>Bacillati</taxon>
        <taxon>Mycoplasmatota</taxon>
        <taxon>Mollicutes</taxon>
        <taxon>Entomoplasmatales</taxon>
        <taxon>Spiroplasmataceae</taxon>
        <taxon>Spiroplasma</taxon>
    </lineage>
</organism>
<sequence>MREYLKMNKIVLEGIDGVGKTTFANKLMNNLSSKGMIVHSDSKTPNTYEWYSELNNKVLKKDVLLHYLEIFRLKLDVINFEMQVRIIIKQKIMVNDDLNVFY</sequence>
<dbReference type="PATRIC" id="fig|273035.7.peg.1777"/>